<dbReference type="Gene3D" id="3.60.130.10">
    <property type="entry name" value="Clavaminate synthase-like"/>
    <property type="match status" value="1"/>
</dbReference>
<evidence type="ECO:0000313" key="4">
    <source>
        <dbReference type="EMBL" id="ARU45784.1"/>
    </source>
</evidence>
<evidence type="ECO:0000256" key="1">
    <source>
        <dbReference type="ARBA" id="ARBA00023002"/>
    </source>
</evidence>
<organism evidence="4 5">
    <name type="scientific">Corynebacterium silvaticum</name>
    <dbReference type="NCBI Taxonomy" id="2320431"/>
    <lineage>
        <taxon>Bacteria</taxon>
        <taxon>Bacillati</taxon>
        <taxon>Actinomycetota</taxon>
        <taxon>Actinomycetes</taxon>
        <taxon>Mycobacteriales</taxon>
        <taxon>Corynebacteriaceae</taxon>
        <taxon>Corynebacterium</taxon>
    </lineage>
</organism>
<protein>
    <submittedName>
        <fullName evidence="4">TauD/TfdA family dioxygenase</fullName>
    </submittedName>
</protein>
<reference evidence="4 5" key="3">
    <citation type="journal article" date="2020" name="Int. J. Syst. Evol. Microbiol.">
        <title>Corynebacterium silvaticum sp. nov., a unique group of NTTB corynebacteria in wild boar and roe deer.</title>
        <authorList>
            <person name="Dangel A."/>
            <person name="Berger A."/>
            <person name="Rau J."/>
            <person name="Eisenberg T."/>
            <person name="Kampfer P."/>
            <person name="Margos G."/>
            <person name="Contzen M."/>
            <person name="Busse H.J."/>
            <person name="Konrad R."/>
            <person name="Peters M."/>
            <person name="Sting R."/>
            <person name="Sing A."/>
        </authorList>
    </citation>
    <scope>NUCLEOTIDE SEQUENCE [LARGE SCALE GENOMIC DNA]</scope>
    <source>
        <strain evidence="4 5">PO100/5</strain>
    </source>
</reference>
<proteinExistence type="predicted"/>
<dbReference type="GO" id="GO:0051213">
    <property type="term" value="F:dioxygenase activity"/>
    <property type="evidence" value="ECO:0007669"/>
    <property type="project" value="UniProtKB-KW"/>
</dbReference>
<reference evidence="4 5" key="2">
    <citation type="journal article" date="2020" name="Antonie Van Leeuwenhoek">
        <title>Phylogenomic characterisation of a novel corynebacterial species pathogenic to animals.</title>
        <authorList>
            <person name="Moller J."/>
            <person name="Musella L."/>
            <person name="Melnikov V."/>
            <person name="Geissdorfer W."/>
            <person name="Burkovski A."/>
            <person name="Sangal V."/>
        </authorList>
    </citation>
    <scope>NUCLEOTIDE SEQUENCE [LARGE SCALE GENOMIC DNA]</scope>
    <source>
        <strain evidence="4 5">PO100/5</strain>
    </source>
</reference>
<dbReference type="GeneID" id="75007412"/>
<name>A0A7Y4P7R0_9CORY</name>
<sequence>MIAKRLASPPCKKIFIDDALSHRLIKSADELAALSSINDPESAAAIDTLLDDELADLRDVICLDPRQHAALISGLPFPAVNGPTPASWQECRGKVRTWRFMLAIVASAVGRPFGWLGQQEGRLITDLVPTKGQEAQQVGASSSTSLTLHTEDAFHPRRSTHFALFGLRNPKKVGTTLAPCDQAWKHLDADSRKVLMTPGAVILPDDSYADFDNSAPESMTAVWERDHGLGLRFDPSYTDRSTGSPRWWQAYEQLAAALDSVTYSVPIEPGQLVIINNDTCVHGRVPFTADYNGTDRWMLRINMMEHNTQRLPSESAEPGYGQRIRCIDGQVL</sequence>
<reference evidence="4 5" key="1">
    <citation type="journal article" date="2014" name="BMC Vet. Res.">
        <title>First report of Corynebacterium pseudotuberculosis from caseous lymphadenitis lesions in Black Alentejano pig (Sus scrofa domesticus).</title>
        <authorList>
            <person name="Oliveira M."/>
            <person name="Barroco C."/>
            <person name="Mottola C."/>
            <person name="Santos R."/>
            <person name="Lemsaddek A."/>
            <person name="Tavares L."/>
            <person name="Semedo-Lemsaddek T."/>
        </authorList>
    </citation>
    <scope>NUCLEOTIDE SEQUENCE [LARGE SCALE GENOMIC DNA]</scope>
    <source>
        <strain evidence="4 5">PO100/5</strain>
    </source>
</reference>
<keyword evidence="1" id="KW-0560">Oxidoreductase</keyword>
<feature type="domain" description="TauD/TfdA-like" evidence="3">
    <location>
        <begin position="118"/>
        <end position="301"/>
    </location>
</feature>
<evidence type="ECO:0000313" key="5">
    <source>
        <dbReference type="Proteomes" id="UP000195652"/>
    </source>
</evidence>
<keyword evidence="5" id="KW-1185">Reference proteome</keyword>
<dbReference type="InterPro" id="IPR042098">
    <property type="entry name" value="TauD-like_sf"/>
</dbReference>
<dbReference type="EMBL" id="CP021417">
    <property type="protein sequence ID" value="ARU45784.1"/>
    <property type="molecule type" value="Genomic_DNA"/>
</dbReference>
<dbReference type="KEGG" id="csil:CBE74_03910"/>
<accession>A0A7Y4P7R0</accession>
<dbReference type="RefSeq" id="WP_087453621.1">
    <property type="nucleotide sequence ID" value="NZ_CP021417.2"/>
</dbReference>
<evidence type="ECO:0000259" key="3">
    <source>
        <dbReference type="Pfam" id="PF02668"/>
    </source>
</evidence>
<dbReference type="InterPro" id="IPR003819">
    <property type="entry name" value="TauD/TfdA-like"/>
</dbReference>
<dbReference type="AlphaFoldDB" id="A0A7Y4P7R0"/>
<keyword evidence="2" id="KW-0408">Iron</keyword>
<dbReference type="Pfam" id="PF02668">
    <property type="entry name" value="TauD"/>
    <property type="match status" value="1"/>
</dbReference>
<dbReference type="OrthoDB" id="3872700at2"/>
<evidence type="ECO:0000256" key="2">
    <source>
        <dbReference type="ARBA" id="ARBA00023004"/>
    </source>
</evidence>
<reference evidence="4 5" key="4">
    <citation type="journal article" date="2020" name="PLoS ONE">
        <title>Taxonomic classification of strain PO100/5 shows a broader geographic distribution and genetic markers of the recently described Corynebacterium silvaticum.</title>
        <authorList>
            <person name="Viana M.V.C."/>
            <person name="Profeta R."/>
            <person name="da Silva A.L."/>
            <person name="Hurtado R."/>
            <person name="Cerqueira J.C."/>
            <person name="Ribeiro B.F.S."/>
            <person name="Almeida M.O."/>
            <person name="Morais-Rodrigues F."/>
            <person name="Soares S.C."/>
            <person name="Oliveira M."/>
            <person name="Tavares L."/>
            <person name="Figueiredo H."/>
            <person name="Wattam A.R."/>
            <person name="Barh D."/>
            <person name="Ghosh P."/>
            <person name="Silva A."/>
            <person name="Azevedo V."/>
        </authorList>
    </citation>
    <scope>NUCLEOTIDE SEQUENCE [LARGE SCALE GENOMIC DNA]</scope>
    <source>
        <strain evidence="4 5">PO100/5</strain>
    </source>
</reference>
<dbReference type="Proteomes" id="UP000195652">
    <property type="component" value="Chromosome"/>
</dbReference>
<keyword evidence="4" id="KW-0223">Dioxygenase</keyword>
<dbReference type="SUPFAM" id="SSF51197">
    <property type="entry name" value="Clavaminate synthase-like"/>
    <property type="match status" value="1"/>
</dbReference>
<gene>
    <name evidence="4" type="ORF">CBE74_03910</name>
</gene>